<proteinExistence type="predicted"/>
<evidence type="ECO:0000313" key="2">
    <source>
        <dbReference type="Proteomes" id="UP001372526"/>
    </source>
</evidence>
<keyword evidence="2" id="KW-1185">Reference proteome</keyword>
<sequence>MIASKAKSFAQKLGDALQRGKTVVKTAFIEADKKVQAAIKTLMEYKWIPGKRYEMAGSLHCLQ</sequence>
<evidence type="ECO:0000313" key="1">
    <source>
        <dbReference type="EMBL" id="MEI4803418.1"/>
    </source>
</evidence>
<dbReference type="EMBL" id="JBAWSX010000014">
    <property type="protein sequence ID" value="MEI4803418.1"/>
    <property type="molecule type" value="Genomic_DNA"/>
</dbReference>
<dbReference type="Proteomes" id="UP001372526">
    <property type="component" value="Unassembled WGS sequence"/>
</dbReference>
<accession>A0ABU8FLN4</accession>
<name>A0ABU8FLN4_9BACI</name>
<reference evidence="1 2" key="1">
    <citation type="submission" date="2024-01" db="EMBL/GenBank/DDBJ databases">
        <title>Seven novel Bacillus-like species.</title>
        <authorList>
            <person name="Liu G."/>
        </authorList>
    </citation>
    <scope>NUCLEOTIDE SEQUENCE [LARGE SCALE GENOMIC DNA]</scope>
    <source>
        <strain evidence="1 2">FJAT-51639</strain>
    </source>
</reference>
<dbReference type="RefSeq" id="WP_336473763.1">
    <property type="nucleotide sequence ID" value="NZ_JBAWSX010000014.1"/>
</dbReference>
<organism evidence="1 2">
    <name type="scientific">Bacillus bruguierae</name>
    <dbReference type="NCBI Taxonomy" id="3127667"/>
    <lineage>
        <taxon>Bacteria</taxon>
        <taxon>Bacillati</taxon>
        <taxon>Bacillota</taxon>
        <taxon>Bacilli</taxon>
        <taxon>Bacillales</taxon>
        <taxon>Bacillaceae</taxon>
        <taxon>Bacillus</taxon>
    </lineage>
</organism>
<gene>
    <name evidence="1" type="ORF">WAZ07_19520</name>
</gene>
<comment type="caution">
    <text evidence="1">The sequence shown here is derived from an EMBL/GenBank/DDBJ whole genome shotgun (WGS) entry which is preliminary data.</text>
</comment>
<protein>
    <submittedName>
        <fullName evidence="1">Uncharacterized protein</fullName>
    </submittedName>
</protein>